<keyword evidence="3 6" id="KW-0812">Transmembrane</keyword>
<dbReference type="EMBL" id="JAAMPI010000200">
    <property type="protein sequence ID" value="KAF4634215.1"/>
    <property type="molecule type" value="Genomic_DNA"/>
</dbReference>
<feature type="transmembrane region" description="Helical" evidence="6">
    <location>
        <begin position="121"/>
        <end position="141"/>
    </location>
</feature>
<dbReference type="Pfam" id="PF10190">
    <property type="entry name" value="Tmemb_170"/>
    <property type="match status" value="1"/>
</dbReference>
<evidence type="ECO:0000313" key="7">
    <source>
        <dbReference type="EMBL" id="KAF4634215.1"/>
    </source>
</evidence>
<dbReference type="GO" id="GO:0016020">
    <property type="term" value="C:membrane"/>
    <property type="evidence" value="ECO:0007669"/>
    <property type="project" value="UniProtKB-SubCell"/>
</dbReference>
<dbReference type="InterPro" id="IPR019334">
    <property type="entry name" value="TMEM170A/B/YPR153W-like"/>
</dbReference>
<dbReference type="OrthoDB" id="2131401at2759"/>
<feature type="transmembrane region" description="Helical" evidence="6">
    <location>
        <begin position="81"/>
        <end position="109"/>
    </location>
</feature>
<name>A0A8H4W780_9HELO</name>
<protein>
    <recommendedName>
        <fullName evidence="9">Integral membrane protein</fullName>
    </recommendedName>
</protein>
<evidence type="ECO:0000256" key="5">
    <source>
        <dbReference type="ARBA" id="ARBA00023136"/>
    </source>
</evidence>
<evidence type="ECO:0000256" key="6">
    <source>
        <dbReference type="SAM" id="Phobius"/>
    </source>
</evidence>
<evidence type="ECO:0000256" key="2">
    <source>
        <dbReference type="ARBA" id="ARBA00006325"/>
    </source>
</evidence>
<accession>A0A8H4W780</accession>
<comment type="subcellular location">
    <subcellularLocation>
        <location evidence="1">Membrane</location>
        <topology evidence="1">Multi-pass membrane protein</topology>
    </subcellularLocation>
</comment>
<proteinExistence type="inferred from homology"/>
<dbReference type="AlphaFoldDB" id="A0A8H4W780"/>
<comment type="caution">
    <text evidence="7">The sequence shown here is derived from an EMBL/GenBank/DDBJ whole genome shotgun (WGS) entry which is preliminary data.</text>
</comment>
<evidence type="ECO:0008006" key="9">
    <source>
        <dbReference type="Google" id="ProtNLM"/>
    </source>
</evidence>
<evidence type="ECO:0000313" key="8">
    <source>
        <dbReference type="Proteomes" id="UP000566819"/>
    </source>
</evidence>
<sequence length="145" mass="16443">MAVSTRLHNPALLDYATPPFPSLYWPYKAKPGVAKYLYYSYDIWRHTLLWTLIIYALFHLVVAAWAILMQLGKGKHAWQHVWIIPLVYAFIAGVEALLSGSIIGLILAAVYNAGYFRMSTWIPFIWSLINVLVLILSSFSIQGGL</sequence>
<dbReference type="PANTHER" id="PTHR22779">
    <property type="entry name" value="SD17342P"/>
    <property type="match status" value="1"/>
</dbReference>
<comment type="similarity">
    <text evidence="2">Belongs to the TMEM170 family.</text>
</comment>
<evidence type="ECO:0000256" key="1">
    <source>
        <dbReference type="ARBA" id="ARBA00004141"/>
    </source>
</evidence>
<organism evidence="7 8">
    <name type="scientific">Cudoniella acicularis</name>
    <dbReference type="NCBI Taxonomy" id="354080"/>
    <lineage>
        <taxon>Eukaryota</taxon>
        <taxon>Fungi</taxon>
        <taxon>Dikarya</taxon>
        <taxon>Ascomycota</taxon>
        <taxon>Pezizomycotina</taxon>
        <taxon>Leotiomycetes</taxon>
        <taxon>Helotiales</taxon>
        <taxon>Tricladiaceae</taxon>
        <taxon>Cudoniella</taxon>
    </lineage>
</organism>
<gene>
    <name evidence="7" type="ORF">G7Y89_g3883</name>
</gene>
<feature type="transmembrane region" description="Helical" evidence="6">
    <location>
        <begin position="48"/>
        <end position="69"/>
    </location>
</feature>
<dbReference type="PANTHER" id="PTHR22779:SF6">
    <property type="entry name" value="SD17342P"/>
    <property type="match status" value="1"/>
</dbReference>
<keyword evidence="5 6" id="KW-0472">Membrane</keyword>
<dbReference type="Proteomes" id="UP000566819">
    <property type="component" value="Unassembled WGS sequence"/>
</dbReference>
<evidence type="ECO:0000256" key="4">
    <source>
        <dbReference type="ARBA" id="ARBA00022989"/>
    </source>
</evidence>
<reference evidence="7 8" key="1">
    <citation type="submission" date="2020-03" db="EMBL/GenBank/DDBJ databases">
        <title>Draft Genome Sequence of Cudoniella acicularis.</title>
        <authorList>
            <person name="Buettner E."/>
            <person name="Kellner H."/>
        </authorList>
    </citation>
    <scope>NUCLEOTIDE SEQUENCE [LARGE SCALE GENOMIC DNA]</scope>
    <source>
        <strain evidence="7 8">DSM 108380</strain>
    </source>
</reference>
<evidence type="ECO:0000256" key="3">
    <source>
        <dbReference type="ARBA" id="ARBA00022692"/>
    </source>
</evidence>
<keyword evidence="4 6" id="KW-1133">Transmembrane helix</keyword>
<keyword evidence="8" id="KW-1185">Reference proteome</keyword>